<dbReference type="GO" id="GO:0003677">
    <property type="term" value="F:DNA binding"/>
    <property type="evidence" value="ECO:0007669"/>
    <property type="project" value="UniProtKB-KW"/>
</dbReference>
<keyword evidence="1" id="KW-0805">Transcription regulation</keyword>
<keyword evidence="3" id="KW-0804">Transcription</keyword>
<dbReference type="GO" id="GO:0003700">
    <property type="term" value="F:DNA-binding transcription factor activity"/>
    <property type="evidence" value="ECO:0007669"/>
    <property type="project" value="TreeGrafter"/>
</dbReference>
<dbReference type="AlphaFoldDB" id="A0A1N7RJC9"/>
<evidence type="ECO:0000259" key="4">
    <source>
        <dbReference type="PROSITE" id="PS50943"/>
    </source>
</evidence>
<dbReference type="PANTHER" id="PTHR46797:SF23">
    <property type="entry name" value="HTH-TYPE TRANSCRIPTIONAL REGULATOR SUTR"/>
    <property type="match status" value="1"/>
</dbReference>
<dbReference type="SUPFAM" id="SSF47413">
    <property type="entry name" value="lambda repressor-like DNA-binding domains"/>
    <property type="match status" value="1"/>
</dbReference>
<dbReference type="SMART" id="SM00530">
    <property type="entry name" value="HTH_XRE"/>
    <property type="match status" value="1"/>
</dbReference>
<feature type="domain" description="HTH cro/C1-type" evidence="4">
    <location>
        <begin position="27"/>
        <end position="81"/>
    </location>
</feature>
<dbReference type="Proteomes" id="UP000187012">
    <property type="component" value="Unassembled WGS sequence"/>
</dbReference>
<dbReference type="InterPro" id="IPR050807">
    <property type="entry name" value="TransReg_Diox_bact_type"/>
</dbReference>
<dbReference type="GO" id="GO:0005829">
    <property type="term" value="C:cytosol"/>
    <property type="evidence" value="ECO:0007669"/>
    <property type="project" value="TreeGrafter"/>
</dbReference>
<evidence type="ECO:0000256" key="1">
    <source>
        <dbReference type="ARBA" id="ARBA00023015"/>
    </source>
</evidence>
<dbReference type="Gene3D" id="1.10.260.40">
    <property type="entry name" value="lambda repressor-like DNA-binding domains"/>
    <property type="match status" value="1"/>
</dbReference>
<dbReference type="STRING" id="1247936.BN2475_40024"/>
<name>A0A1N7RJC9_9BURK</name>
<proteinExistence type="predicted"/>
<protein>
    <submittedName>
        <fullName evidence="5">BamHI control element</fullName>
    </submittedName>
</protein>
<gene>
    <name evidence="5" type="ORF">BN2475_40024</name>
</gene>
<evidence type="ECO:0000313" key="6">
    <source>
        <dbReference type="Proteomes" id="UP000187012"/>
    </source>
</evidence>
<dbReference type="Pfam" id="PF01381">
    <property type="entry name" value="HTH_3"/>
    <property type="match status" value="1"/>
</dbReference>
<evidence type="ECO:0000313" key="5">
    <source>
        <dbReference type="EMBL" id="SIT35154.1"/>
    </source>
</evidence>
<dbReference type="CDD" id="cd00093">
    <property type="entry name" value="HTH_XRE"/>
    <property type="match status" value="1"/>
</dbReference>
<sequence>MSRARKTTTAMQCTNTHTLRTRFAKRLREHRLRSGFSQEELAERCGLHRTYIGSVERGERNISIDNIERIAESLGVSASMLLEE</sequence>
<dbReference type="InterPro" id="IPR010982">
    <property type="entry name" value="Lambda_DNA-bd_dom_sf"/>
</dbReference>
<evidence type="ECO:0000256" key="3">
    <source>
        <dbReference type="ARBA" id="ARBA00023163"/>
    </source>
</evidence>
<keyword evidence="2" id="KW-0238">DNA-binding</keyword>
<dbReference type="InterPro" id="IPR001387">
    <property type="entry name" value="Cro/C1-type_HTH"/>
</dbReference>
<accession>A0A1N7RJC9</accession>
<dbReference type="PANTHER" id="PTHR46797">
    <property type="entry name" value="HTH-TYPE TRANSCRIPTIONAL REGULATOR"/>
    <property type="match status" value="1"/>
</dbReference>
<evidence type="ECO:0000256" key="2">
    <source>
        <dbReference type="ARBA" id="ARBA00023125"/>
    </source>
</evidence>
<dbReference type="PROSITE" id="PS50943">
    <property type="entry name" value="HTH_CROC1"/>
    <property type="match status" value="1"/>
</dbReference>
<keyword evidence="6" id="KW-1185">Reference proteome</keyword>
<organism evidence="5 6">
    <name type="scientific">Paraburkholderia ribeironis</name>
    <dbReference type="NCBI Taxonomy" id="1247936"/>
    <lineage>
        <taxon>Bacteria</taxon>
        <taxon>Pseudomonadati</taxon>
        <taxon>Pseudomonadota</taxon>
        <taxon>Betaproteobacteria</taxon>
        <taxon>Burkholderiales</taxon>
        <taxon>Burkholderiaceae</taxon>
        <taxon>Paraburkholderia</taxon>
    </lineage>
</organism>
<reference evidence="5 6" key="1">
    <citation type="submission" date="2016-12" db="EMBL/GenBank/DDBJ databases">
        <authorList>
            <person name="Song W.-J."/>
            <person name="Kurnit D.M."/>
        </authorList>
    </citation>
    <scope>NUCLEOTIDE SEQUENCE [LARGE SCALE GENOMIC DNA]</scope>
    <source>
        <strain evidence="5 6">STM7296</strain>
    </source>
</reference>
<dbReference type="EMBL" id="CYGX02000004">
    <property type="protein sequence ID" value="SIT35154.1"/>
    <property type="molecule type" value="Genomic_DNA"/>
</dbReference>